<organism evidence="2 3">
    <name type="scientific">Biomphalaria glabrata</name>
    <name type="common">Bloodfluke planorb</name>
    <name type="synonym">Freshwater snail</name>
    <dbReference type="NCBI Taxonomy" id="6526"/>
    <lineage>
        <taxon>Eukaryota</taxon>
        <taxon>Metazoa</taxon>
        <taxon>Spiralia</taxon>
        <taxon>Lophotrochozoa</taxon>
        <taxon>Mollusca</taxon>
        <taxon>Gastropoda</taxon>
        <taxon>Heterobranchia</taxon>
        <taxon>Euthyneura</taxon>
        <taxon>Panpulmonata</taxon>
        <taxon>Hygrophila</taxon>
        <taxon>Lymnaeoidea</taxon>
        <taxon>Planorbidae</taxon>
        <taxon>Biomphalaria</taxon>
    </lineage>
</organism>
<dbReference type="AlphaFoldDB" id="A0A2C9KKS1"/>
<evidence type="ECO:0008006" key="4">
    <source>
        <dbReference type="Google" id="ProtNLM"/>
    </source>
</evidence>
<feature type="compositionally biased region" description="Low complexity" evidence="1">
    <location>
        <begin position="262"/>
        <end position="271"/>
    </location>
</feature>
<dbReference type="EnsemblMetazoa" id="BGLB020839-RA">
    <property type="protein sequence ID" value="BGLB020839-PA"/>
    <property type="gene ID" value="BGLB020839"/>
</dbReference>
<feature type="compositionally biased region" description="Low complexity" evidence="1">
    <location>
        <begin position="317"/>
        <end position="328"/>
    </location>
</feature>
<protein>
    <recommendedName>
        <fullName evidence="4">SEA domain-containing protein</fullName>
    </recommendedName>
</protein>
<feature type="compositionally biased region" description="Low complexity" evidence="1">
    <location>
        <begin position="298"/>
        <end position="309"/>
    </location>
</feature>
<gene>
    <name evidence="2" type="primary">106054961</name>
</gene>
<dbReference type="KEGG" id="bgt:106054961"/>
<feature type="compositionally biased region" description="Low complexity" evidence="1">
    <location>
        <begin position="336"/>
        <end position="347"/>
    </location>
</feature>
<evidence type="ECO:0000313" key="2">
    <source>
        <dbReference type="EnsemblMetazoa" id="BGLB020839-PA"/>
    </source>
</evidence>
<proteinExistence type="predicted"/>
<name>A0A2C9KKS1_BIOGL</name>
<reference evidence="2" key="1">
    <citation type="submission" date="2020-05" db="UniProtKB">
        <authorList>
            <consortium name="EnsemblMetazoa"/>
        </authorList>
    </citation>
    <scope>IDENTIFICATION</scope>
    <source>
        <strain evidence="2">BB02</strain>
    </source>
</reference>
<accession>A0A2C9KKS1</accession>
<feature type="region of interest" description="Disordered" evidence="1">
    <location>
        <begin position="262"/>
        <end position="355"/>
    </location>
</feature>
<sequence>MNPRLEQVSVSLALKPQNLLPDDPFFSVFYAISDSFQKETEDFLVPEIVSLNNCSLGNETALCVNFTVWFKVNVTDSIVHNVANFLIDFQDHVGQLMGSFQIVGPIWLYNSQQDMASGNNKLFINWCEIIHNADLMSYFCHPGETDILLWDQIMCNCSNRNMSSSLPPSASPSMEMFSVSDHLLPSLPSDFSSASRLSMSSPFWPSDSLMPPSSPPPSLSPLPSSSPPPPFSASLPSLLPISTTVSPPPSIMGLDSSFNWPSQSLLSSSSPMSPPPNSLPSQSLMSSSSPVSPPPYSLPSQSLMSSSSPVSPPPYSLPSQSLMPSSSPVSPPPNSLPSQSLMSSSSPVSPPPYRH</sequence>
<evidence type="ECO:0000256" key="1">
    <source>
        <dbReference type="SAM" id="MobiDB-lite"/>
    </source>
</evidence>
<evidence type="ECO:0000313" key="3">
    <source>
        <dbReference type="Proteomes" id="UP000076420"/>
    </source>
</evidence>
<dbReference type="Proteomes" id="UP000076420">
    <property type="component" value="Unassembled WGS sequence"/>
</dbReference>
<dbReference type="VEuPathDB" id="VectorBase:BGLAX_028853"/>
<feature type="compositionally biased region" description="Pro residues" evidence="1">
    <location>
        <begin position="212"/>
        <end position="231"/>
    </location>
</feature>
<feature type="region of interest" description="Disordered" evidence="1">
    <location>
        <begin position="208"/>
        <end position="231"/>
    </location>
</feature>
<feature type="compositionally biased region" description="Low complexity" evidence="1">
    <location>
        <begin position="279"/>
        <end position="290"/>
    </location>
</feature>
<dbReference type="VEuPathDB" id="VectorBase:BGLB020839"/>